<evidence type="ECO:0000256" key="3">
    <source>
        <dbReference type="ARBA" id="ARBA00022630"/>
    </source>
</evidence>
<keyword evidence="6" id="KW-0548">Nucleotidyltransferase</keyword>
<evidence type="ECO:0000256" key="8">
    <source>
        <dbReference type="ARBA" id="ARBA00022827"/>
    </source>
</evidence>
<dbReference type="CDD" id="cd23948">
    <property type="entry name" value="FAD_synthase"/>
    <property type="match status" value="1"/>
</dbReference>
<dbReference type="SUPFAM" id="SSF52402">
    <property type="entry name" value="Adenine nucleotide alpha hydrolases-like"/>
    <property type="match status" value="1"/>
</dbReference>
<dbReference type="GO" id="GO:0005524">
    <property type="term" value="F:ATP binding"/>
    <property type="evidence" value="ECO:0007669"/>
    <property type="project" value="UniProtKB-KW"/>
</dbReference>
<dbReference type="PANTHER" id="PTHR23293">
    <property type="entry name" value="FAD SYNTHETASE-RELATED FMN ADENYLYLTRANSFERASE"/>
    <property type="match status" value="1"/>
</dbReference>
<gene>
    <name evidence="15" type="primary">FAD1</name>
    <name evidence="15" type="ORF">SLS62_007250</name>
</gene>
<evidence type="ECO:0000256" key="9">
    <source>
        <dbReference type="ARBA" id="ARBA00022840"/>
    </source>
</evidence>
<keyword evidence="16" id="KW-1185">Reference proteome</keyword>
<evidence type="ECO:0000256" key="4">
    <source>
        <dbReference type="ARBA" id="ARBA00022643"/>
    </source>
</evidence>
<accession>A0AAN9UN33</accession>
<dbReference type="EC" id="2.7.7.2" evidence="2"/>
<comment type="catalytic activity">
    <reaction evidence="12">
        <text>FMN + ATP + H(+) = FAD + diphosphate</text>
        <dbReference type="Rhea" id="RHEA:17237"/>
        <dbReference type="ChEBI" id="CHEBI:15378"/>
        <dbReference type="ChEBI" id="CHEBI:30616"/>
        <dbReference type="ChEBI" id="CHEBI:33019"/>
        <dbReference type="ChEBI" id="CHEBI:57692"/>
        <dbReference type="ChEBI" id="CHEBI:58210"/>
        <dbReference type="EC" id="2.7.7.2"/>
    </reaction>
</comment>
<dbReference type="GO" id="GO:0003919">
    <property type="term" value="F:FMN adenylyltransferase activity"/>
    <property type="evidence" value="ECO:0007669"/>
    <property type="project" value="UniProtKB-EC"/>
</dbReference>
<reference evidence="15 16" key="1">
    <citation type="submission" date="2024-02" db="EMBL/GenBank/DDBJ databases">
        <title>De novo assembly and annotation of 12 fungi associated with fruit tree decline syndrome in Ontario, Canada.</title>
        <authorList>
            <person name="Sulman M."/>
            <person name="Ellouze W."/>
            <person name="Ilyukhin E."/>
        </authorList>
    </citation>
    <scope>NUCLEOTIDE SEQUENCE [LARGE SCALE GENOMIC DNA]</scope>
    <source>
        <strain evidence="15 16">M11/M66-122</strain>
    </source>
</reference>
<evidence type="ECO:0000313" key="15">
    <source>
        <dbReference type="EMBL" id="KAK7750851.1"/>
    </source>
</evidence>
<name>A0AAN9UN33_9PEZI</name>
<evidence type="ECO:0000256" key="1">
    <source>
        <dbReference type="ARBA" id="ARBA00004726"/>
    </source>
</evidence>
<dbReference type="AlphaFoldDB" id="A0AAN9UN33"/>
<comment type="pathway">
    <text evidence="1">Cofactor biosynthesis; FAD biosynthesis; FAD from FMN: step 1/1.</text>
</comment>
<comment type="caution">
    <text evidence="15">The sequence shown here is derived from an EMBL/GenBank/DDBJ whole genome shotgun (WGS) entry which is preliminary data.</text>
</comment>
<evidence type="ECO:0000256" key="5">
    <source>
        <dbReference type="ARBA" id="ARBA00022679"/>
    </source>
</evidence>
<evidence type="ECO:0000256" key="12">
    <source>
        <dbReference type="ARBA" id="ARBA00049494"/>
    </source>
</evidence>
<evidence type="ECO:0000256" key="7">
    <source>
        <dbReference type="ARBA" id="ARBA00022741"/>
    </source>
</evidence>
<feature type="compositionally biased region" description="Basic and acidic residues" evidence="13">
    <location>
        <begin position="348"/>
        <end position="358"/>
    </location>
</feature>
<keyword evidence="7" id="KW-0547">Nucleotide-binding</keyword>
<keyword evidence="9" id="KW-0067">ATP-binding</keyword>
<keyword evidence="3" id="KW-0285">Flavoprotein</keyword>
<keyword evidence="5" id="KW-0808">Transferase</keyword>
<keyword evidence="8" id="KW-0274">FAD</keyword>
<keyword evidence="4" id="KW-0288">FMN</keyword>
<dbReference type="Gene3D" id="3.40.50.620">
    <property type="entry name" value="HUPs"/>
    <property type="match status" value="1"/>
</dbReference>
<feature type="region of interest" description="Disordered" evidence="13">
    <location>
        <begin position="125"/>
        <end position="196"/>
    </location>
</feature>
<dbReference type="Proteomes" id="UP001320420">
    <property type="component" value="Unassembled WGS sequence"/>
</dbReference>
<evidence type="ECO:0000256" key="6">
    <source>
        <dbReference type="ARBA" id="ARBA00022695"/>
    </source>
</evidence>
<feature type="region of interest" description="Disordered" evidence="13">
    <location>
        <begin position="235"/>
        <end position="256"/>
    </location>
</feature>
<dbReference type="Pfam" id="PF01507">
    <property type="entry name" value="PAPS_reduct"/>
    <property type="match status" value="1"/>
</dbReference>
<protein>
    <recommendedName>
        <fullName evidence="2">FAD synthase</fullName>
        <ecNumber evidence="2">2.7.7.2</ecNumber>
    </recommendedName>
    <alternativeName>
        <fullName evidence="10">FAD pyrophosphorylase</fullName>
    </alternativeName>
    <alternativeName>
        <fullName evidence="11">FMN adenylyltransferase</fullName>
    </alternativeName>
</protein>
<evidence type="ECO:0000256" key="10">
    <source>
        <dbReference type="ARBA" id="ARBA00031145"/>
    </source>
</evidence>
<dbReference type="EMBL" id="JAKJXP020000058">
    <property type="protein sequence ID" value="KAK7750851.1"/>
    <property type="molecule type" value="Genomic_DNA"/>
</dbReference>
<evidence type="ECO:0000256" key="11">
    <source>
        <dbReference type="ARBA" id="ARBA00031871"/>
    </source>
</evidence>
<evidence type="ECO:0000256" key="2">
    <source>
        <dbReference type="ARBA" id="ARBA00012393"/>
    </source>
</evidence>
<feature type="compositionally biased region" description="Low complexity" evidence="13">
    <location>
        <begin position="125"/>
        <end position="175"/>
    </location>
</feature>
<dbReference type="PANTHER" id="PTHR23293:SF9">
    <property type="entry name" value="FAD SYNTHASE"/>
    <property type="match status" value="1"/>
</dbReference>
<sequence length="389" mass="42068">MSEVSAGPAAAAAAAAVKDVAHPVVGTPDNAETINGHVNGAAAKAGDLEMLCRDLERQVDGFLNRRIDDNNVLRSTQEQVRVARGVIDEALRRYRPEELSLSYNGGKDCLVLLILILASLPSHFPPSTSTSDPSPGDTTTTTTSTSTTSSQPPSSTPELSSTKATPTPTTTATTTTPPPPPSSSSPSFPTSFQALYIRPPSPFPEVDDFVAETTARYHLDLATSDKPMKAALTEYLSSSSEGGKEQEPRGRGRGRGRGVRAVFVGTRRTDPHGALLTHFDETDRDWPRFMRVHPVIDWHYREVWGFIRALDIPYCPLYDKGYTSLGGTDDTHPNPALLLRSNNSSGSGEEKGAEKSGEGGENGSGKADRRFRPAYELMEDEEERLGRDR</sequence>
<proteinExistence type="predicted"/>
<dbReference type="InterPro" id="IPR014729">
    <property type="entry name" value="Rossmann-like_a/b/a_fold"/>
</dbReference>
<feature type="domain" description="Phosphoadenosine phosphosulphate reductase" evidence="14">
    <location>
        <begin position="192"/>
        <end position="333"/>
    </location>
</feature>
<organism evidence="15 16">
    <name type="scientific">Diatrype stigma</name>
    <dbReference type="NCBI Taxonomy" id="117547"/>
    <lineage>
        <taxon>Eukaryota</taxon>
        <taxon>Fungi</taxon>
        <taxon>Dikarya</taxon>
        <taxon>Ascomycota</taxon>
        <taxon>Pezizomycotina</taxon>
        <taxon>Sordariomycetes</taxon>
        <taxon>Xylariomycetidae</taxon>
        <taxon>Xylariales</taxon>
        <taxon>Diatrypaceae</taxon>
        <taxon>Diatrype</taxon>
    </lineage>
</organism>
<dbReference type="GO" id="GO:0006747">
    <property type="term" value="P:FAD biosynthetic process"/>
    <property type="evidence" value="ECO:0007669"/>
    <property type="project" value="TreeGrafter"/>
</dbReference>
<feature type="region of interest" description="Disordered" evidence="13">
    <location>
        <begin position="329"/>
        <end position="389"/>
    </location>
</feature>
<evidence type="ECO:0000259" key="14">
    <source>
        <dbReference type="Pfam" id="PF01507"/>
    </source>
</evidence>
<evidence type="ECO:0000256" key="13">
    <source>
        <dbReference type="SAM" id="MobiDB-lite"/>
    </source>
</evidence>
<evidence type="ECO:0000313" key="16">
    <source>
        <dbReference type="Proteomes" id="UP001320420"/>
    </source>
</evidence>
<dbReference type="InterPro" id="IPR002500">
    <property type="entry name" value="PAPS_reduct_dom"/>
</dbReference>